<feature type="non-terminal residue" evidence="5">
    <location>
        <position position="1"/>
    </location>
</feature>
<comment type="caution">
    <text evidence="5">The sequence shown here is derived from an EMBL/GenBank/DDBJ whole genome shotgun (WGS) entry which is preliminary data.</text>
</comment>
<dbReference type="SUPFAM" id="SSF52540">
    <property type="entry name" value="P-loop containing nucleoside triphosphate hydrolases"/>
    <property type="match status" value="1"/>
</dbReference>
<reference evidence="5" key="1">
    <citation type="submission" date="2021-02" db="EMBL/GenBank/DDBJ databases">
        <authorList>
            <person name="Dougan E. K."/>
            <person name="Rhodes N."/>
            <person name="Thang M."/>
            <person name="Chan C."/>
        </authorList>
    </citation>
    <scope>NUCLEOTIDE SEQUENCE</scope>
</reference>
<keyword evidence="2" id="KW-0812">Transmembrane</keyword>
<feature type="non-terminal residue" evidence="5">
    <location>
        <position position="370"/>
    </location>
</feature>
<evidence type="ECO:0000256" key="1">
    <source>
        <dbReference type="ARBA" id="ARBA00004141"/>
    </source>
</evidence>
<dbReference type="GO" id="GO:0016020">
    <property type="term" value="C:membrane"/>
    <property type="evidence" value="ECO:0007669"/>
    <property type="project" value="UniProtKB-SubCell"/>
</dbReference>
<dbReference type="EMBL" id="CAJNNV010009506">
    <property type="protein sequence ID" value="CAE8597453.1"/>
    <property type="molecule type" value="Genomic_DNA"/>
</dbReference>
<organism evidence="5 6">
    <name type="scientific">Polarella glacialis</name>
    <name type="common">Dinoflagellate</name>
    <dbReference type="NCBI Taxonomy" id="89957"/>
    <lineage>
        <taxon>Eukaryota</taxon>
        <taxon>Sar</taxon>
        <taxon>Alveolata</taxon>
        <taxon>Dinophyceae</taxon>
        <taxon>Suessiales</taxon>
        <taxon>Suessiaceae</taxon>
        <taxon>Polarella</taxon>
    </lineage>
</organism>
<evidence type="ECO:0000313" key="6">
    <source>
        <dbReference type="Proteomes" id="UP000654075"/>
    </source>
</evidence>
<dbReference type="Gene3D" id="1.20.1560.10">
    <property type="entry name" value="ABC transporter type 1, transmembrane domain"/>
    <property type="match status" value="1"/>
</dbReference>
<dbReference type="SUPFAM" id="SSF90123">
    <property type="entry name" value="ABC transporter transmembrane region"/>
    <property type="match status" value="1"/>
</dbReference>
<accession>A0A813EG13</accession>
<protein>
    <recommendedName>
        <fullName evidence="7">ABC transporter domain-containing protein</fullName>
    </recommendedName>
</protein>
<dbReference type="PANTHER" id="PTHR24221">
    <property type="entry name" value="ATP-BINDING CASSETTE SUB-FAMILY B"/>
    <property type="match status" value="1"/>
</dbReference>
<evidence type="ECO:0000256" key="2">
    <source>
        <dbReference type="ARBA" id="ARBA00022692"/>
    </source>
</evidence>
<keyword evidence="6" id="KW-1185">Reference proteome</keyword>
<dbReference type="Proteomes" id="UP000654075">
    <property type="component" value="Unassembled WGS sequence"/>
</dbReference>
<evidence type="ECO:0008006" key="7">
    <source>
        <dbReference type="Google" id="ProtNLM"/>
    </source>
</evidence>
<evidence type="ECO:0000313" key="5">
    <source>
        <dbReference type="EMBL" id="CAE8597453.1"/>
    </source>
</evidence>
<name>A0A813EG13_POLGL</name>
<dbReference type="InterPro" id="IPR027417">
    <property type="entry name" value="P-loop_NTPase"/>
</dbReference>
<dbReference type="InterPro" id="IPR039421">
    <property type="entry name" value="Type_1_exporter"/>
</dbReference>
<sequence length="370" mass="41680">IFLYFRNSITKKNLHETHNAQNEMVQHVQRTIDNFGLYRDYKKRGMCVDGFESKVRHYNERAVTSKCISVNNHKFDQWITLALTLVWTQVGGMQVAAGRLALGEFLNYLIIFSALGGMWGRVYEILMGMQQCFASLEVVCMYMNLPTEDVPRMLRFNRNMQICRDLKVGIAKDVSWDDDLADHLPLQLMDFHFAFRSQGHIAAEIKHSTITMLQGGLYTFVGPPSSGKGTLLNLIGDVYLAHIEGFSMNCSAAGSGNLVLPPHLRTIHVSYEPMFFEDTLLANLTFGCAKSSNDGNLERVLDICKKLHISENILLTIEANELATEWLTVLSATEASLLHIARALIANPDVLVIHKPTLYLSNEMADVVYT</sequence>
<keyword evidence="4" id="KW-0472">Membrane</keyword>
<proteinExistence type="predicted"/>
<dbReference type="PANTHER" id="PTHR24221:SF654">
    <property type="entry name" value="ATP-BINDING CASSETTE SUB-FAMILY B MEMBER 6"/>
    <property type="match status" value="1"/>
</dbReference>
<evidence type="ECO:0000256" key="3">
    <source>
        <dbReference type="ARBA" id="ARBA00022989"/>
    </source>
</evidence>
<dbReference type="OrthoDB" id="448011at2759"/>
<dbReference type="AlphaFoldDB" id="A0A813EG13"/>
<dbReference type="InterPro" id="IPR036640">
    <property type="entry name" value="ABC1_TM_sf"/>
</dbReference>
<gene>
    <name evidence="5" type="ORF">PGLA1383_LOCUS15897</name>
</gene>
<keyword evidence="3" id="KW-1133">Transmembrane helix</keyword>
<dbReference type="GO" id="GO:0034040">
    <property type="term" value="F:ATPase-coupled lipid transmembrane transporter activity"/>
    <property type="evidence" value="ECO:0007669"/>
    <property type="project" value="TreeGrafter"/>
</dbReference>
<evidence type="ECO:0000256" key="4">
    <source>
        <dbReference type="ARBA" id="ARBA00023136"/>
    </source>
</evidence>
<dbReference type="Gene3D" id="3.40.50.300">
    <property type="entry name" value="P-loop containing nucleotide triphosphate hydrolases"/>
    <property type="match status" value="1"/>
</dbReference>
<dbReference type="GO" id="GO:0005524">
    <property type="term" value="F:ATP binding"/>
    <property type="evidence" value="ECO:0007669"/>
    <property type="project" value="InterPro"/>
</dbReference>
<comment type="subcellular location">
    <subcellularLocation>
        <location evidence="1">Membrane</location>
        <topology evidence="1">Multi-pass membrane protein</topology>
    </subcellularLocation>
</comment>